<keyword evidence="6" id="KW-0676">Redox-active center</keyword>
<evidence type="ECO:0000313" key="8">
    <source>
        <dbReference type="EMBL" id="UPL18978.1"/>
    </source>
</evidence>
<feature type="domain" description="Rhodanese" evidence="7">
    <location>
        <begin position="463"/>
        <end position="545"/>
    </location>
</feature>
<dbReference type="SUPFAM" id="SSF51905">
    <property type="entry name" value="FAD/NAD(P)-binding domain"/>
    <property type="match status" value="1"/>
</dbReference>
<keyword evidence="5" id="KW-0560">Oxidoreductase</keyword>
<dbReference type="InterPro" id="IPR004099">
    <property type="entry name" value="Pyr_nucl-diS_OxRdtase_dimer"/>
</dbReference>
<dbReference type="PANTHER" id="PTHR43429">
    <property type="entry name" value="PYRIDINE NUCLEOTIDE-DISULFIDE OXIDOREDUCTASE DOMAIN-CONTAINING"/>
    <property type="match status" value="1"/>
</dbReference>
<dbReference type="SMART" id="SM00450">
    <property type="entry name" value="RHOD"/>
    <property type="match status" value="1"/>
</dbReference>
<dbReference type="Gene3D" id="3.50.50.60">
    <property type="entry name" value="FAD/NAD(P)-binding domain"/>
    <property type="match status" value="2"/>
</dbReference>
<dbReference type="Gene3D" id="3.40.250.10">
    <property type="entry name" value="Rhodanese-like domain"/>
    <property type="match status" value="1"/>
</dbReference>
<keyword evidence="3" id="KW-0285">Flavoprotein</keyword>
<dbReference type="Proteomes" id="UP000830631">
    <property type="component" value="Chromosome"/>
</dbReference>
<keyword evidence="4" id="KW-0274">FAD</keyword>
<dbReference type="CDD" id="cd01524">
    <property type="entry name" value="RHOD_Pyr_redox"/>
    <property type="match status" value="1"/>
</dbReference>
<dbReference type="InterPro" id="IPR016156">
    <property type="entry name" value="FAD/NAD-linked_Rdtase_dimer_sf"/>
</dbReference>
<evidence type="ECO:0000256" key="2">
    <source>
        <dbReference type="ARBA" id="ARBA00009130"/>
    </source>
</evidence>
<dbReference type="InterPro" id="IPR050260">
    <property type="entry name" value="FAD-bd_OxRdtase"/>
</dbReference>
<evidence type="ECO:0000256" key="4">
    <source>
        <dbReference type="ARBA" id="ARBA00022827"/>
    </source>
</evidence>
<keyword evidence="9" id="KW-1185">Reference proteome</keyword>
<dbReference type="InterPro" id="IPR023753">
    <property type="entry name" value="FAD/NAD-binding_dom"/>
</dbReference>
<dbReference type="SUPFAM" id="SSF52821">
    <property type="entry name" value="Rhodanese/Cell cycle control phosphatase"/>
    <property type="match status" value="1"/>
</dbReference>
<accession>A0ABY4J1T3</accession>
<gene>
    <name evidence="8" type="ORF">KV397_15025</name>
</gene>
<dbReference type="Pfam" id="PF02852">
    <property type="entry name" value="Pyr_redox_dim"/>
    <property type="match status" value="1"/>
</dbReference>
<evidence type="ECO:0000256" key="6">
    <source>
        <dbReference type="ARBA" id="ARBA00023284"/>
    </source>
</evidence>
<organism evidence="8 9">
    <name type="scientific">Microbacterium aurugineum</name>
    <dbReference type="NCBI Taxonomy" id="2851642"/>
    <lineage>
        <taxon>Bacteria</taxon>
        <taxon>Bacillati</taxon>
        <taxon>Actinomycetota</taxon>
        <taxon>Actinomycetes</taxon>
        <taxon>Micrococcales</taxon>
        <taxon>Microbacteriaceae</taxon>
        <taxon>Microbacterium</taxon>
    </lineage>
</organism>
<dbReference type="PRINTS" id="PR00411">
    <property type="entry name" value="PNDRDTASEI"/>
</dbReference>
<dbReference type="InterPro" id="IPR036873">
    <property type="entry name" value="Rhodanese-like_dom_sf"/>
</dbReference>
<evidence type="ECO:0000259" key="7">
    <source>
        <dbReference type="PROSITE" id="PS50206"/>
    </source>
</evidence>
<dbReference type="PROSITE" id="PS50206">
    <property type="entry name" value="RHODANESE_3"/>
    <property type="match status" value="1"/>
</dbReference>
<dbReference type="PRINTS" id="PR00368">
    <property type="entry name" value="FADPNR"/>
</dbReference>
<dbReference type="InterPro" id="IPR001763">
    <property type="entry name" value="Rhodanese-like_dom"/>
</dbReference>
<comment type="cofactor">
    <cofactor evidence="1">
        <name>FAD</name>
        <dbReference type="ChEBI" id="CHEBI:57692"/>
    </cofactor>
</comment>
<protein>
    <submittedName>
        <fullName evidence="8">FAD-dependent oxidoreductase</fullName>
    </submittedName>
</protein>
<evidence type="ECO:0000256" key="5">
    <source>
        <dbReference type="ARBA" id="ARBA00023002"/>
    </source>
</evidence>
<proteinExistence type="inferred from homology"/>
<reference evidence="8 9" key="1">
    <citation type="submission" date="2021-06" db="EMBL/GenBank/DDBJ databases">
        <title>Genome-based taxonomic framework of Microbacterium strains isolated from marine environment, the description of four new species and reclassification of four preexisting species.</title>
        <authorList>
            <person name="Lee S.D."/>
            <person name="Kim S.-M."/>
            <person name="Byeon Y.-S."/>
            <person name="Yang H.L."/>
            <person name="Kim I.S."/>
        </authorList>
    </citation>
    <scope>NUCLEOTIDE SEQUENCE [LARGE SCALE GENOMIC DNA]</scope>
    <source>
        <strain evidence="8 9">KSW4-10</strain>
    </source>
</reference>
<evidence type="ECO:0000256" key="1">
    <source>
        <dbReference type="ARBA" id="ARBA00001974"/>
    </source>
</evidence>
<sequence length="548" mass="57726">MTATEARTVVVVGGVAGGMSAAARLRRLDEHAQIVVFERGPEVSYANCGLPYYVGGVIAERESLLLQTPASLRSRFGLDVRVRHDVVRIDTAQKLVEVEELDSGRRFTQSYDSLILATGARPRRDEPVSDIPVRSLRTVDDADAIDAALVRPGLPVVVVGGGYTGLEAVENLVARGASVTLVQRGSQLLSPLDAEMAAPIAAEVRAHGVDVRLGVEVVRADSGYVTLSDGTSIAAELMIDASGVVPETTLAERAGIRIGETGGIDVDAQCRTSAPDVFAVGDGVEKAELVGGGTALVTMAGLANRHGRMVADLLAGRSETARPALGTGIVRVFGVAAGKTGWSERQLRAAGREFYAVHVHPGSHAGYYPGAETLSMKLLADPRSDAILGVQVVGRDGVDKRIDVIATAMHAGMPAAELAQLELAYAPQFGSAKDAVNILGYVAENTRTGTTPTIQWHELDAAQRAGAALIDVRTPTEFAAGAIPGAVNVPLDELRDRLDELPDGEIVVHCQVGLRGHIATRILRQHGVDARNLDGGYRTWRDAALLRG</sequence>
<evidence type="ECO:0000256" key="3">
    <source>
        <dbReference type="ARBA" id="ARBA00022630"/>
    </source>
</evidence>
<evidence type="ECO:0000313" key="9">
    <source>
        <dbReference type="Proteomes" id="UP000830631"/>
    </source>
</evidence>
<dbReference type="Pfam" id="PF00581">
    <property type="entry name" value="Rhodanese"/>
    <property type="match status" value="1"/>
</dbReference>
<dbReference type="RefSeq" id="WP_131492052.1">
    <property type="nucleotide sequence ID" value="NZ_CP078078.1"/>
</dbReference>
<dbReference type="PANTHER" id="PTHR43429:SF1">
    <property type="entry name" value="NAD(P)H SULFUR OXIDOREDUCTASE (COA-DEPENDENT)"/>
    <property type="match status" value="1"/>
</dbReference>
<name>A0ABY4J1T3_9MICO</name>
<dbReference type="SUPFAM" id="SSF55424">
    <property type="entry name" value="FAD/NAD-linked reductases, dimerisation (C-terminal) domain"/>
    <property type="match status" value="1"/>
</dbReference>
<dbReference type="EMBL" id="CP078078">
    <property type="protein sequence ID" value="UPL18978.1"/>
    <property type="molecule type" value="Genomic_DNA"/>
</dbReference>
<dbReference type="Pfam" id="PF07992">
    <property type="entry name" value="Pyr_redox_2"/>
    <property type="match status" value="1"/>
</dbReference>
<comment type="similarity">
    <text evidence="2">Belongs to the class-III pyridine nucleotide-disulfide oxidoreductase family.</text>
</comment>
<dbReference type="InterPro" id="IPR036188">
    <property type="entry name" value="FAD/NAD-bd_sf"/>
</dbReference>